<dbReference type="OrthoDB" id="9802426at2"/>
<dbReference type="PROSITE" id="PS51755">
    <property type="entry name" value="OMPR_PHOB"/>
    <property type="match status" value="1"/>
</dbReference>
<dbReference type="EMBL" id="FMSV02000051">
    <property type="protein sequence ID" value="SEH04409.1"/>
    <property type="molecule type" value="Genomic_DNA"/>
</dbReference>
<keyword evidence="13" id="KW-1185">Reference proteome</keyword>
<protein>
    <submittedName>
        <fullName evidence="12">Transcriptional regulatory protein QseB</fullName>
    </submittedName>
</protein>
<dbReference type="PANTHER" id="PTHR48111:SF35">
    <property type="entry name" value="TRANSCRIPTIONAL REGULATORY PROTEIN QSEB"/>
    <property type="match status" value="1"/>
</dbReference>
<dbReference type="GO" id="GO:0000976">
    <property type="term" value="F:transcription cis-regulatory region binding"/>
    <property type="evidence" value="ECO:0007669"/>
    <property type="project" value="TreeGrafter"/>
</dbReference>
<dbReference type="SMART" id="SM00862">
    <property type="entry name" value="Trans_reg_C"/>
    <property type="match status" value="1"/>
</dbReference>
<name>A0A1H6F559_9GAMM</name>
<feature type="modified residue" description="4-aspartylphosphate" evidence="8">
    <location>
        <position position="51"/>
    </location>
</feature>
<dbReference type="FunFam" id="3.40.50.2300:FF:000002">
    <property type="entry name" value="DNA-binding response regulator PhoP"/>
    <property type="match status" value="1"/>
</dbReference>
<evidence type="ECO:0000259" key="11">
    <source>
        <dbReference type="PROSITE" id="PS51755"/>
    </source>
</evidence>
<gene>
    <name evidence="12" type="primary">qseB</name>
    <name evidence="12" type="ORF">MBHS_00255</name>
</gene>
<keyword evidence="2" id="KW-0963">Cytoplasm</keyword>
<dbReference type="SMART" id="SM00448">
    <property type="entry name" value="REC"/>
    <property type="match status" value="1"/>
</dbReference>
<feature type="DNA-binding region" description="OmpR/PhoB-type" evidence="9">
    <location>
        <begin position="124"/>
        <end position="218"/>
    </location>
</feature>
<evidence type="ECO:0000256" key="3">
    <source>
        <dbReference type="ARBA" id="ARBA00022553"/>
    </source>
</evidence>
<dbReference type="Proteomes" id="UP000236724">
    <property type="component" value="Unassembled WGS sequence"/>
</dbReference>
<dbReference type="Gene3D" id="1.10.10.10">
    <property type="entry name" value="Winged helix-like DNA-binding domain superfamily/Winged helix DNA-binding domain"/>
    <property type="match status" value="1"/>
</dbReference>
<evidence type="ECO:0000256" key="2">
    <source>
        <dbReference type="ARBA" id="ARBA00022490"/>
    </source>
</evidence>
<evidence type="ECO:0000256" key="4">
    <source>
        <dbReference type="ARBA" id="ARBA00023012"/>
    </source>
</evidence>
<dbReference type="GO" id="GO:0005829">
    <property type="term" value="C:cytosol"/>
    <property type="evidence" value="ECO:0007669"/>
    <property type="project" value="TreeGrafter"/>
</dbReference>
<dbReference type="Pfam" id="PF00486">
    <property type="entry name" value="Trans_reg_C"/>
    <property type="match status" value="1"/>
</dbReference>
<dbReference type="InterPro" id="IPR016032">
    <property type="entry name" value="Sig_transdc_resp-reg_C-effctor"/>
</dbReference>
<evidence type="ECO:0000256" key="9">
    <source>
        <dbReference type="PROSITE-ProRule" id="PRU01091"/>
    </source>
</evidence>
<evidence type="ECO:0000256" key="5">
    <source>
        <dbReference type="ARBA" id="ARBA00023015"/>
    </source>
</evidence>
<evidence type="ECO:0000259" key="10">
    <source>
        <dbReference type="PROSITE" id="PS50110"/>
    </source>
</evidence>
<dbReference type="InterPro" id="IPR039420">
    <property type="entry name" value="WalR-like"/>
</dbReference>
<dbReference type="GO" id="GO:0006355">
    <property type="term" value="P:regulation of DNA-templated transcription"/>
    <property type="evidence" value="ECO:0007669"/>
    <property type="project" value="InterPro"/>
</dbReference>
<evidence type="ECO:0000256" key="6">
    <source>
        <dbReference type="ARBA" id="ARBA00023125"/>
    </source>
</evidence>
<dbReference type="Pfam" id="PF00072">
    <property type="entry name" value="Response_reg"/>
    <property type="match status" value="1"/>
</dbReference>
<dbReference type="SUPFAM" id="SSF46894">
    <property type="entry name" value="C-terminal effector domain of the bipartite response regulators"/>
    <property type="match status" value="1"/>
</dbReference>
<keyword evidence="3 8" id="KW-0597">Phosphoprotein</keyword>
<dbReference type="SUPFAM" id="SSF52172">
    <property type="entry name" value="CheY-like"/>
    <property type="match status" value="1"/>
</dbReference>
<keyword evidence="5" id="KW-0805">Transcription regulation</keyword>
<dbReference type="Gene3D" id="3.40.50.2300">
    <property type="match status" value="1"/>
</dbReference>
<dbReference type="AlphaFoldDB" id="A0A1H6F559"/>
<dbReference type="GO" id="GO:0032993">
    <property type="term" value="C:protein-DNA complex"/>
    <property type="evidence" value="ECO:0007669"/>
    <property type="project" value="TreeGrafter"/>
</dbReference>
<dbReference type="CDD" id="cd00383">
    <property type="entry name" value="trans_reg_C"/>
    <property type="match status" value="1"/>
</dbReference>
<proteinExistence type="predicted"/>
<evidence type="ECO:0000256" key="1">
    <source>
        <dbReference type="ARBA" id="ARBA00004496"/>
    </source>
</evidence>
<feature type="domain" description="Response regulatory" evidence="10">
    <location>
        <begin position="2"/>
        <end position="116"/>
    </location>
</feature>
<keyword evidence="4" id="KW-0902">Two-component regulatory system</keyword>
<evidence type="ECO:0000256" key="8">
    <source>
        <dbReference type="PROSITE-ProRule" id="PRU00169"/>
    </source>
</evidence>
<dbReference type="InterPro" id="IPR001789">
    <property type="entry name" value="Sig_transdc_resp-reg_receiver"/>
</dbReference>
<sequence>MRLLLIEDDLILGNGVQAGLHGAGYAVDWVENAESGEHALNIESYELLILDLSLPGKDGLQLLHELRAAGNEMPVLILTARDAVADRVSGLDNGADDYLVKPFALDELNARLRALLRRRSGRATPCLRHGELELDPATHTLSLAGKAITLSAREFSVLQSLLENVGRVLSRSQLEESLYSWDETVESNAVEVHIHRLRKKLGKDLIKTLRGVGYLIEKINS</sequence>
<dbReference type="GO" id="GO:0000156">
    <property type="term" value="F:phosphorelay response regulator activity"/>
    <property type="evidence" value="ECO:0007669"/>
    <property type="project" value="TreeGrafter"/>
</dbReference>
<dbReference type="Gene3D" id="6.10.250.690">
    <property type="match status" value="1"/>
</dbReference>
<accession>A0A1H6F559</accession>
<organism evidence="12 13">
    <name type="scientific">Candidatus Venteria ishoeyi</name>
    <dbReference type="NCBI Taxonomy" id="1899563"/>
    <lineage>
        <taxon>Bacteria</taxon>
        <taxon>Pseudomonadati</taxon>
        <taxon>Pseudomonadota</taxon>
        <taxon>Gammaproteobacteria</taxon>
        <taxon>Thiotrichales</taxon>
        <taxon>Thiotrichaceae</taxon>
        <taxon>Venteria</taxon>
    </lineage>
</organism>
<comment type="subcellular location">
    <subcellularLocation>
        <location evidence="1">Cytoplasm</location>
    </subcellularLocation>
</comment>
<dbReference type="InterPro" id="IPR001867">
    <property type="entry name" value="OmpR/PhoB-type_DNA-bd"/>
</dbReference>
<evidence type="ECO:0000256" key="7">
    <source>
        <dbReference type="ARBA" id="ARBA00023163"/>
    </source>
</evidence>
<keyword evidence="7" id="KW-0804">Transcription</keyword>
<reference evidence="12 13" key="1">
    <citation type="submission" date="2016-10" db="EMBL/GenBank/DDBJ databases">
        <authorList>
            <person name="de Groot N.N."/>
        </authorList>
    </citation>
    <scope>NUCLEOTIDE SEQUENCE [LARGE SCALE GENOMIC DNA]</scope>
    <source>
        <strain evidence="12">MBHS1</strain>
    </source>
</reference>
<feature type="domain" description="OmpR/PhoB-type" evidence="11">
    <location>
        <begin position="124"/>
        <end position="218"/>
    </location>
</feature>
<dbReference type="PANTHER" id="PTHR48111">
    <property type="entry name" value="REGULATOR OF RPOS"/>
    <property type="match status" value="1"/>
</dbReference>
<dbReference type="PROSITE" id="PS50110">
    <property type="entry name" value="RESPONSE_REGULATORY"/>
    <property type="match status" value="1"/>
</dbReference>
<dbReference type="RefSeq" id="WP_103918478.1">
    <property type="nucleotide sequence ID" value="NZ_FMSV02000051.1"/>
</dbReference>
<dbReference type="InterPro" id="IPR011006">
    <property type="entry name" value="CheY-like_superfamily"/>
</dbReference>
<evidence type="ECO:0000313" key="12">
    <source>
        <dbReference type="EMBL" id="SEH04409.1"/>
    </source>
</evidence>
<keyword evidence="6 9" id="KW-0238">DNA-binding</keyword>
<evidence type="ECO:0000313" key="13">
    <source>
        <dbReference type="Proteomes" id="UP000236724"/>
    </source>
</evidence>
<dbReference type="FunFam" id="1.10.10.10:FF:000005">
    <property type="entry name" value="Two-component system response regulator"/>
    <property type="match status" value="1"/>
</dbReference>
<dbReference type="InterPro" id="IPR036388">
    <property type="entry name" value="WH-like_DNA-bd_sf"/>
</dbReference>